<proteinExistence type="predicted"/>
<evidence type="ECO:0000313" key="2">
    <source>
        <dbReference type="EMBL" id="JAH30230.1"/>
    </source>
</evidence>
<sequence length="74" mass="8730">MERRSTLTPFWVTVHRTDPCCQWGRSPFEDHHETRLRDRVVGHHYSTFNSNNLSSPPTRRPITSTNLHQAVAFR</sequence>
<feature type="region of interest" description="Disordered" evidence="1">
    <location>
        <begin position="46"/>
        <end position="65"/>
    </location>
</feature>
<protein>
    <submittedName>
        <fullName evidence="2">Uncharacterized protein</fullName>
    </submittedName>
</protein>
<reference evidence="2" key="1">
    <citation type="submission" date="2014-11" db="EMBL/GenBank/DDBJ databases">
        <authorList>
            <person name="Amaro Gonzalez C."/>
        </authorList>
    </citation>
    <scope>NUCLEOTIDE SEQUENCE</scope>
</reference>
<dbReference type="EMBL" id="GBXM01078347">
    <property type="protein sequence ID" value="JAH30230.1"/>
    <property type="molecule type" value="Transcribed_RNA"/>
</dbReference>
<reference evidence="2" key="2">
    <citation type="journal article" date="2015" name="Fish Shellfish Immunol.">
        <title>Early steps in the European eel (Anguilla anguilla)-Vibrio vulnificus interaction in the gills: Role of the RtxA13 toxin.</title>
        <authorList>
            <person name="Callol A."/>
            <person name="Pajuelo D."/>
            <person name="Ebbesson L."/>
            <person name="Teles M."/>
            <person name="MacKenzie S."/>
            <person name="Amaro C."/>
        </authorList>
    </citation>
    <scope>NUCLEOTIDE SEQUENCE</scope>
</reference>
<organism evidence="2">
    <name type="scientific">Anguilla anguilla</name>
    <name type="common">European freshwater eel</name>
    <name type="synonym">Muraena anguilla</name>
    <dbReference type="NCBI Taxonomy" id="7936"/>
    <lineage>
        <taxon>Eukaryota</taxon>
        <taxon>Metazoa</taxon>
        <taxon>Chordata</taxon>
        <taxon>Craniata</taxon>
        <taxon>Vertebrata</taxon>
        <taxon>Euteleostomi</taxon>
        <taxon>Actinopterygii</taxon>
        <taxon>Neopterygii</taxon>
        <taxon>Teleostei</taxon>
        <taxon>Anguilliformes</taxon>
        <taxon>Anguillidae</taxon>
        <taxon>Anguilla</taxon>
    </lineage>
</organism>
<accession>A0A0E9RPC6</accession>
<name>A0A0E9RPC6_ANGAN</name>
<evidence type="ECO:0000256" key="1">
    <source>
        <dbReference type="SAM" id="MobiDB-lite"/>
    </source>
</evidence>
<dbReference type="AlphaFoldDB" id="A0A0E9RPC6"/>